<dbReference type="CDD" id="cd17503">
    <property type="entry name" value="MFS_LmrB_MDR_like"/>
    <property type="match status" value="1"/>
</dbReference>
<keyword evidence="5 8" id="KW-1133">Transmembrane helix</keyword>
<dbReference type="PROSITE" id="PS50850">
    <property type="entry name" value="MFS"/>
    <property type="match status" value="1"/>
</dbReference>
<dbReference type="Pfam" id="PF07690">
    <property type="entry name" value="MFS_1"/>
    <property type="match status" value="1"/>
</dbReference>
<keyword evidence="2" id="KW-0813">Transport</keyword>
<feature type="transmembrane region" description="Helical" evidence="8">
    <location>
        <begin position="144"/>
        <end position="164"/>
    </location>
</feature>
<keyword evidence="6 8" id="KW-0472">Membrane</keyword>
<keyword evidence="11" id="KW-1185">Reference proteome</keyword>
<dbReference type="InterPro" id="IPR036259">
    <property type="entry name" value="MFS_trans_sf"/>
</dbReference>
<dbReference type="EMBL" id="JBHUEH010000032">
    <property type="protein sequence ID" value="MFD1888144.1"/>
    <property type="molecule type" value="Genomic_DNA"/>
</dbReference>
<dbReference type="PANTHER" id="PTHR42718:SF24">
    <property type="entry name" value="MAJOR FACILITATOR SUPERFAMILY (MFS) PROFILE DOMAIN-CONTAINING PROTEIN"/>
    <property type="match status" value="1"/>
</dbReference>
<evidence type="ECO:0000256" key="4">
    <source>
        <dbReference type="ARBA" id="ARBA00022692"/>
    </source>
</evidence>
<feature type="transmembrane region" description="Helical" evidence="8">
    <location>
        <begin position="304"/>
        <end position="326"/>
    </location>
</feature>
<feature type="transmembrane region" description="Helical" evidence="8">
    <location>
        <begin position="272"/>
        <end position="298"/>
    </location>
</feature>
<dbReference type="PANTHER" id="PTHR42718">
    <property type="entry name" value="MAJOR FACILITATOR SUPERFAMILY MULTIDRUG TRANSPORTER MFSC"/>
    <property type="match status" value="1"/>
</dbReference>
<feature type="region of interest" description="Disordered" evidence="7">
    <location>
        <begin position="470"/>
        <end position="501"/>
    </location>
</feature>
<evidence type="ECO:0000256" key="7">
    <source>
        <dbReference type="SAM" id="MobiDB-lite"/>
    </source>
</evidence>
<feature type="compositionally biased region" description="Polar residues" evidence="7">
    <location>
        <begin position="487"/>
        <end position="501"/>
    </location>
</feature>
<feature type="transmembrane region" description="Helical" evidence="8">
    <location>
        <begin position="232"/>
        <end position="252"/>
    </location>
</feature>
<accession>A0ABW4RQ17</accession>
<dbReference type="Gene3D" id="1.20.1250.20">
    <property type="entry name" value="MFS general substrate transporter like domains"/>
    <property type="match status" value="1"/>
</dbReference>
<proteinExistence type="predicted"/>
<dbReference type="InterPro" id="IPR020846">
    <property type="entry name" value="MFS_dom"/>
</dbReference>
<feature type="transmembrane region" description="Helical" evidence="8">
    <location>
        <begin position="20"/>
        <end position="47"/>
    </location>
</feature>
<dbReference type="NCBIfam" id="TIGR00711">
    <property type="entry name" value="efflux_EmrB"/>
    <property type="match status" value="1"/>
</dbReference>
<dbReference type="InterPro" id="IPR004638">
    <property type="entry name" value="EmrB-like"/>
</dbReference>
<feature type="transmembrane region" description="Helical" evidence="8">
    <location>
        <begin position="338"/>
        <end position="357"/>
    </location>
</feature>
<feature type="transmembrane region" description="Helical" evidence="8">
    <location>
        <begin position="176"/>
        <end position="195"/>
    </location>
</feature>
<evidence type="ECO:0000259" key="9">
    <source>
        <dbReference type="PROSITE" id="PS50850"/>
    </source>
</evidence>
<feature type="transmembrane region" description="Helical" evidence="8">
    <location>
        <begin position="86"/>
        <end position="104"/>
    </location>
</feature>
<evidence type="ECO:0000256" key="5">
    <source>
        <dbReference type="ARBA" id="ARBA00022989"/>
    </source>
</evidence>
<dbReference type="SUPFAM" id="SSF103473">
    <property type="entry name" value="MFS general substrate transporter"/>
    <property type="match status" value="1"/>
</dbReference>
<evidence type="ECO:0000256" key="6">
    <source>
        <dbReference type="ARBA" id="ARBA00023136"/>
    </source>
</evidence>
<dbReference type="InterPro" id="IPR011701">
    <property type="entry name" value="MFS"/>
</dbReference>
<keyword evidence="3" id="KW-1003">Cell membrane</keyword>
<feature type="transmembrane region" description="Helical" evidence="8">
    <location>
        <begin position="59"/>
        <end position="79"/>
    </location>
</feature>
<evidence type="ECO:0000256" key="2">
    <source>
        <dbReference type="ARBA" id="ARBA00022448"/>
    </source>
</evidence>
<name>A0ABW4RQ17_9BACL</name>
<dbReference type="Gene3D" id="1.20.1720.10">
    <property type="entry name" value="Multidrug resistance protein D"/>
    <property type="match status" value="1"/>
</dbReference>
<comment type="caution">
    <text evidence="10">The sequence shown here is derived from an EMBL/GenBank/DDBJ whole genome shotgun (WGS) entry which is preliminary data.</text>
</comment>
<organism evidence="10 11">
    <name type="scientific">Paenibacillus wenxiniae</name>
    <dbReference type="NCBI Taxonomy" id="1636843"/>
    <lineage>
        <taxon>Bacteria</taxon>
        <taxon>Bacillati</taxon>
        <taxon>Bacillota</taxon>
        <taxon>Bacilli</taxon>
        <taxon>Bacillales</taxon>
        <taxon>Paenibacillaceae</taxon>
        <taxon>Paenibacillus</taxon>
    </lineage>
</organism>
<evidence type="ECO:0000313" key="10">
    <source>
        <dbReference type="EMBL" id="MFD1888144.1"/>
    </source>
</evidence>
<evidence type="ECO:0000256" key="3">
    <source>
        <dbReference type="ARBA" id="ARBA00022475"/>
    </source>
</evidence>
<protein>
    <submittedName>
        <fullName evidence="10">MDR family MFS transporter</fullName>
    </submittedName>
</protein>
<gene>
    <name evidence="10" type="ORF">ACFSC9_21905</name>
</gene>
<feature type="transmembrane region" description="Helical" evidence="8">
    <location>
        <begin position="448"/>
        <end position="466"/>
    </location>
</feature>
<keyword evidence="4 8" id="KW-0812">Transmembrane</keyword>
<feature type="transmembrane region" description="Helical" evidence="8">
    <location>
        <begin position="410"/>
        <end position="428"/>
    </location>
</feature>
<sequence>MANTAPNTVEEPRPKVNIKVIVGIMLAGAFVAILNQTLLVTALPHIMRDLKIDATAAQWLTTIFMLVNGIMIPITAYLIDKFNTRALFITSIGLFALGTLIAAISPTFGVLLVGRVIQAAGAGIVMPLMQTVFLVIFPKESRGAAMGMIGLVISFAPAIGPTLSGWVVDTFSWRDLFYIILPIAVLDLVIAIFALKNVGKLRDPKLDMTSVVLSTIGFGGLLYGFSTASKGWNDPIVIITIAVGAISLLLFVRRQFKLEQPLLEFRVFKDRLFTISMIITVIVFTAMIGASTLLPLYIQNARHLSAVQSGLIVLPGAILMGIMSPITGRIFDKIGAKTLGVTGLALLLIGTVPFTMLSDQTPVWLIMVMFAMRMLGLSMVMMPVTTAGLNQLPTHLLSHATAMNNTLRQVGGSIGTAVLITVFTNASASAAMSGKPADLSMIHGTNMAFMVASILSAAALVMIFFLKEPPRRDRQSGTAKAAKSEGQRNSSSQQAKPVSQS</sequence>
<evidence type="ECO:0000256" key="1">
    <source>
        <dbReference type="ARBA" id="ARBA00004651"/>
    </source>
</evidence>
<feature type="domain" description="Major facilitator superfamily (MFS) profile" evidence="9">
    <location>
        <begin position="21"/>
        <end position="471"/>
    </location>
</feature>
<dbReference type="RefSeq" id="WP_347323594.1">
    <property type="nucleotide sequence ID" value="NZ_JBCGUH010000002.1"/>
</dbReference>
<dbReference type="PRINTS" id="PR01036">
    <property type="entry name" value="TCRTETB"/>
</dbReference>
<comment type="subcellular location">
    <subcellularLocation>
        <location evidence="1">Cell membrane</location>
        <topology evidence="1">Multi-pass membrane protein</topology>
    </subcellularLocation>
</comment>
<feature type="transmembrane region" description="Helical" evidence="8">
    <location>
        <begin position="363"/>
        <end position="389"/>
    </location>
</feature>
<reference evidence="11" key="1">
    <citation type="journal article" date="2019" name="Int. J. Syst. Evol. Microbiol.">
        <title>The Global Catalogue of Microorganisms (GCM) 10K type strain sequencing project: providing services to taxonomists for standard genome sequencing and annotation.</title>
        <authorList>
            <consortium name="The Broad Institute Genomics Platform"/>
            <consortium name="The Broad Institute Genome Sequencing Center for Infectious Disease"/>
            <person name="Wu L."/>
            <person name="Ma J."/>
        </authorList>
    </citation>
    <scope>NUCLEOTIDE SEQUENCE [LARGE SCALE GENOMIC DNA]</scope>
    <source>
        <strain evidence="11">CCUG 54950</strain>
    </source>
</reference>
<dbReference type="Proteomes" id="UP001597233">
    <property type="component" value="Unassembled WGS sequence"/>
</dbReference>
<feature type="transmembrane region" description="Helical" evidence="8">
    <location>
        <begin position="116"/>
        <end position="137"/>
    </location>
</feature>
<feature type="transmembrane region" description="Helical" evidence="8">
    <location>
        <begin position="207"/>
        <end position="226"/>
    </location>
</feature>
<evidence type="ECO:0000256" key="8">
    <source>
        <dbReference type="SAM" id="Phobius"/>
    </source>
</evidence>
<evidence type="ECO:0000313" key="11">
    <source>
        <dbReference type="Proteomes" id="UP001597233"/>
    </source>
</evidence>